<evidence type="ECO:0000313" key="5">
    <source>
        <dbReference type="EMBL" id="OHT16881.1"/>
    </source>
</evidence>
<dbReference type="SMART" id="SM00360">
    <property type="entry name" value="RRM"/>
    <property type="match status" value="5"/>
</dbReference>
<dbReference type="PANTHER" id="PTHR24012">
    <property type="entry name" value="RNA BINDING PROTEIN"/>
    <property type="match status" value="1"/>
</dbReference>
<dbReference type="Gene3D" id="3.30.70.330">
    <property type="match status" value="5"/>
</dbReference>
<dbReference type="Proteomes" id="UP000179807">
    <property type="component" value="Unassembled WGS sequence"/>
</dbReference>
<dbReference type="AlphaFoldDB" id="A0A1J4L049"/>
<dbReference type="RefSeq" id="XP_068370017.1">
    <property type="nucleotide sequence ID" value="XM_068513793.1"/>
</dbReference>
<feature type="domain" description="RRM" evidence="4">
    <location>
        <begin position="223"/>
        <end position="290"/>
    </location>
</feature>
<dbReference type="PROSITE" id="PS50102">
    <property type="entry name" value="RRM"/>
    <property type="match status" value="5"/>
</dbReference>
<dbReference type="Pfam" id="PF00076">
    <property type="entry name" value="RRM_1"/>
    <property type="match status" value="5"/>
</dbReference>
<organism evidence="5 6">
    <name type="scientific">Tritrichomonas foetus</name>
    <dbReference type="NCBI Taxonomy" id="1144522"/>
    <lineage>
        <taxon>Eukaryota</taxon>
        <taxon>Metamonada</taxon>
        <taxon>Parabasalia</taxon>
        <taxon>Tritrichomonadida</taxon>
        <taxon>Tritrichomonadidae</taxon>
        <taxon>Tritrichomonas</taxon>
    </lineage>
</organism>
<dbReference type="VEuPathDB" id="TrichDB:TRFO_41477"/>
<evidence type="ECO:0000256" key="3">
    <source>
        <dbReference type="PROSITE-ProRule" id="PRU00176"/>
    </source>
</evidence>
<dbReference type="EMBL" id="MLAK01000061">
    <property type="protein sequence ID" value="OHT16881.1"/>
    <property type="molecule type" value="Genomic_DNA"/>
</dbReference>
<dbReference type="GeneID" id="94848497"/>
<keyword evidence="2 3" id="KW-0694">RNA-binding</keyword>
<feature type="domain" description="RRM" evidence="4">
    <location>
        <begin position="7"/>
        <end position="80"/>
    </location>
</feature>
<evidence type="ECO:0000256" key="2">
    <source>
        <dbReference type="ARBA" id="ARBA00022884"/>
    </source>
</evidence>
<reference evidence="5" key="1">
    <citation type="submission" date="2016-10" db="EMBL/GenBank/DDBJ databases">
        <authorList>
            <person name="Benchimol M."/>
            <person name="Almeida L.G."/>
            <person name="Vasconcelos A.T."/>
            <person name="Perreira-Neves A."/>
            <person name="Rosa I.A."/>
            <person name="Tasca T."/>
            <person name="Bogo M.R."/>
            <person name="de Souza W."/>
        </authorList>
    </citation>
    <scope>NUCLEOTIDE SEQUENCE [LARGE SCALE GENOMIC DNA]</scope>
    <source>
        <strain evidence="5">K</strain>
    </source>
</reference>
<feature type="domain" description="RRM" evidence="4">
    <location>
        <begin position="396"/>
        <end position="475"/>
    </location>
</feature>
<dbReference type="CDD" id="cd00590">
    <property type="entry name" value="RRM_SF"/>
    <property type="match status" value="3"/>
</dbReference>
<comment type="caution">
    <text evidence="5">The sequence shown here is derived from an EMBL/GenBank/DDBJ whole genome shotgun (WGS) entry which is preliminary data.</text>
</comment>
<dbReference type="SUPFAM" id="SSF54928">
    <property type="entry name" value="RNA-binding domain, RBD"/>
    <property type="match status" value="3"/>
</dbReference>
<feature type="domain" description="RRM" evidence="4">
    <location>
        <begin position="304"/>
        <end position="390"/>
    </location>
</feature>
<dbReference type="InterPro" id="IPR012677">
    <property type="entry name" value="Nucleotide-bd_a/b_plait_sf"/>
</dbReference>
<proteinExistence type="predicted"/>
<feature type="domain" description="RRM" evidence="4">
    <location>
        <begin position="80"/>
        <end position="150"/>
    </location>
</feature>
<evidence type="ECO:0000259" key="4">
    <source>
        <dbReference type="PROSITE" id="PS50102"/>
    </source>
</evidence>
<dbReference type="OrthoDB" id="2274644at2759"/>
<keyword evidence="6" id="KW-1185">Reference proteome</keyword>
<gene>
    <name evidence="5" type="ORF">TRFO_41477</name>
</gene>
<keyword evidence="1" id="KW-0677">Repeat</keyword>
<evidence type="ECO:0000256" key="1">
    <source>
        <dbReference type="ARBA" id="ARBA00022737"/>
    </source>
</evidence>
<accession>A0A1J4L049</accession>
<evidence type="ECO:0000313" key="6">
    <source>
        <dbReference type="Proteomes" id="UP000179807"/>
    </source>
</evidence>
<sequence>MSTHQQTTVFVRELPPRVDENTIKQIFSEFGNVVDVHLIKKNNNSQAQVSFETHEQAQRAVSSQRTTIMSRNVRIVWNHGSLTLSNLPAGIDEVELKQCLSGFPVSGIQIRNPQQALVTFDNQGIANEAMQKLNGFLIRGQPITAKVYHSMSKSDIFPIPPYIQYVENEAAPNPESQPKAYASLKCGTGTLYFFPPDEVQNNSNIVKVKSEVRNEAFHFLEERTIFVDGFAPGTTQENLSELFSAAGRIISIRMHSSKAAVIQFDTIEAKIKALSYNKKSLNHQKLPLTVLPYVEKVIPHKEAGLLQINQLPPSLTVEALKTEFSEIGRIIAVSISPTGFEERPYGFILFYEYSSAKSAKENQAIIQKYPNMFLYPPIQANDAILAFTENQAAPNNCLVIYNLPANTTEPDINKNCKKYGFIKSSFVLSDNNSKVAYVYFSSPQEAVEAYSEMSAAGTPCDILNGNALLASTRRLSEMSLPQEWGGVLLFTLGLPQEWGTTQFRQSIQSLNIDIDSCFVLLNPITGLSKQSGIIFAKFQQQAMALYQYYGAYVRGARIEAFRSRGGYTRIEPQQNQPAMKYRLPAPSKKQISPREWMKQFIILNFTEKQDPLKALIDKLSIIEIQSLHSSFDGFISWLEGQVAHI</sequence>
<protein>
    <recommendedName>
        <fullName evidence="4">RRM domain-containing protein</fullName>
    </recommendedName>
</protein>
<dbReference type="GO" id="GO:0003723">
    <property type="term" value="F:RNA binding"/>
    <property type="evidence" value="ECO:0007669"/>
    <property type="project" value="UniProtKB-UniRule"/>
</dbReference>
<dbReference type="InterPro" id="IPR000504">
    <property type="entry name" value="RRM_dom"/>
</dbReference>
<name>A0A1J4L049_9EUKA</name>
<dbReference type="InterPro" id="IPR035979">
    <property type="entry name" value="RBD_domain_sf"/>
</dbReference>